<accession>A0ABT7QLX6</accession>
<sequence>MSEAIITIEARELLKLGDILIRAAKKLTRDELSASIAAAGESVTQERIVSAGSGSSDLTGHEPHGETWSDSGEAYAAWASARPFVGSGPKEKQVITEELTRALEEIVSVY</sequence>
<name>A0ABT7QLX6_9GAMM</name>
<feature type="region of interest" description="Disordered" evidence="1">
    <location>
        <begin position="51"/>
        <end position="70"/>
    </location>
</feature>
<dbReference type="Proteomes" id="UP001168167">
    <property type="component" value="Unassembled WGS sequence"/>
</dbReference>
<protein>
    <recommendedName>
        <fullName evidence="4">HK97 gp10 family phage protein</fullName>
    </recommendedName>
</protein>
<gene>
    <name evidence="2" type="ORF">NQX30_04815</name>
</gene>
<reference evidence="2" key="1">
    <citation type="submission" date="2022-08" db="EMBL/GenBank/DDBJ databases">
        <authorList>
            <person name="Dzunkova M."/>
            <person name="La Clair J."/>
            <person name="Tyml T."/>
            <person name="Doud D."/>
            <person name="Schulz F."/>
            <person name="Piquer S."/>
            <person name="Porcel Sanchis D."/>
            <person name="Osborn A."/>
            <person name="Robinson D."/>
            <person name="Louie K.B."/>
            <person name="Bowen B.P."/>
            <person name="Bowers R."/>
            <person name="Lee J."/>
            <person name="Arnau Llombart V."/>
            <person name="Diaz Villanueva W."/>
            <person name="Gosliner T."/>
            <person name="Northen T."/>
            <person name="Cheng J.-F."/>
            <person name="Burkart M.D."/>
            <person name="Woyke T."/>
        </authorList>
    </citation>
    <scope>NUCLEOTIDE SEQUENCE</scope>
    <source>
        <strain evidence="2">Df01</strain>
    </source>
</reference>
<reference evidence="2" key="2">
    <citation type="journal article" date="2023" name="Microbiome">
        <title>Synthase-selected sorting approach identifies a beta-lactone synthase in a nudibranch symbiotic bacterium.</title>
        <authorList>
            <person name="Dzunkova M."/>
            <person name="La Clair J.J."/>
            <person name="Tyml T."/>
            <person name="Doud D."/>
            <person name="Schulz F."/>
            <person name="Piquer-Esteban S."/>
            <person name="Porcel Sanchis D."/>
            <person name="Osborn A."/>
            <person name="Robinson D."/>
            <person name="Louie K.B."/>
            <person name="Bowen B.P."/>
            <person name="Bowers R.M."/>
            <person name="Lee J."/>
            <person name="Arnau V."/>
            <person name="Diaz-Villanueva W."/>
            <person name="Stepanauskas R."/>
            <person name="Gosliner T."/>
            <person name="Date S.V."/>
            <person name="Northen T.R."/>
            <person name="Cheng J.F."/>
            <person name="Burkart M.D."/>
            <person name="Woyke T."/>
        </authorList>
    </citation>
    <scope>NUCLEOTIDE SEQUENCE</scope>
    <source>
        <strain evidence="2">Df01</strain>
    </source>
</reference>
<evidence type="ECO:0008006" key="4">
    <source>
        <dbReference type="Google" id="ProtNLM"/>
    </source>
</evidence>
<organism evidence="2 3">
    <name type="scientific">Candidatus Doriopsillibacter californiensis</name>
    <dbReference type="NCBI Taxonomy" id="2970740"/>
    <lineage>
        <taxon>Bacteria</taxon>
        <taxon>Pseudomonadati</taxon>
        <taxon>Pseudomonadota</taxon>
        <taxon>Gammaproteobacteria</taxon>
        <taxon>Candidatus Tethybacterales</taxon>
        <taxon>Candidatus Persebacteraceae</taxon>
        <taxon>Candidatus Doriopsillibacter</taxon>
    </lineage>
</organism>
<dbReference type="EMBL" id="JANQAO010000003">
    <property type="protein sequence ID" value="MDM5147692.1"/>
    <property type="molecule type" value="Genomic_DNA"/>
</dbReference>
<keyword evidence="3" id="KW-1185">Reference proteome</keyword>
<evidence type="ECO:0000313" key="2">
    <source>
        <dbReference type="EMBL" id="MDM5147692.1"/>
    </source>
</evidence>
<evidence type="ECO:0000256" key="1">
    <source>
        <dbReference type="SAM" id="MobiDB-lite"/>
    </source>
</evidence>
<proteinExistence type="predicted"/>
<comment type="caution">
    <text evidence="2">The sequence shown here is derived from an EMBL/GenBank/DDBJ whole genome shotgun (WGS) entry which is preliminary data.</text>
</comment>
<evidence type="ECO:0000313" key="3">
    <source>
        <dbReference type="Proteomes" id="UP001168167"/>
    </source>
</evidence>